<evidence type="ECO:0000259" key="6">
    <source>
        <dbReference type="PROSITE" id="PS50219"/>
    </source>
</evidence>
<feature type="domain" description="CNH" evidence="6">
    <location>
        <begin position="92"/>
        <end position="386"/>
    </location>
</feature>
<dbReference type="GO" id="GO:0016020">
    <property type="term" value="C:membrane"/>
    <property type="evidence" value="ECO:0007669"/>
    <property type="project" value="TreeGrafter"/>
</dbReference>
<gene>
    <name evidence="7" type="ORF">FOA43_003155</name>
</gene>
<evidence type="ECO:0000256" key="3">
    <source>
        <dbReference type="ARBA" id="ARBA00022490"/>
    </source>
</evidence>
<comment type="subcellular location">
    <subcellularLocation>
        <location evidence="1">Cytoplasm</location>
    </subcellularLocation>
</comment>
<dbReference type="AlphaFoldDB" id="A0A875S9T3"/>
<organism evidence="7 8">
    <name type="scientific">Eeniella nana</name>
    <name type="common">Yeast</name>
    <name type="synonym">Brettanomyces nanus</name>
    <dbReference type="NCBI Taxonomy" id="13502"/>
    <lineage>
        <taxon>Eukaryota</taxon>
        <taxon>Fungi</taxon>
        <taxon>Dikarya</taxon>
        <taxon>Ascomycota</taxon>
        <taxon>Saccharomycotina</taxon>
        <taxon>Pichiomycetes</taxon>
        <taxon>Pichiales</taxon>
        <taxon>Pichiaceae</taxon>
        <taxon>Brettanomyces</taxon>
    </lineage>
</organism>
<keyword evidence="3" id="KW-0963">Cytoplasm</keyword>
<protein>
    <recommendedName>
        <fullName evidence="6">CNH domain-containing protein</fullName>
    </recommendedName>
</protein>
<sequence length="1041" mass="118645">MENKGKEDEKNEEDTHDTGDQPLSRKSDYHEISKNDVIVTTKESDDAVDQDDASVKISLRKPSFTITPGPYKLTDFIGNIMLENPEFLESNGAEITCLEAWDQNVYIGTSTGELIHMYRVDDRLGYIQISRQRFNSNKVSSIKKMLLLPEISKILVLSGRTMSAYILPELSPANIGRLRDVSDMVIDYDTMKLDTRKKNYTSAISHINGEVYLSVMVFTSKSIRLVRIFEESIKLFKEVHYVGSVTGVQRSAVAAVATQTNYDLVDVNQSQKIPLFPTCSGRGEDGNTVSLMPFVIPVGKKEFLMVCGGQSAEEPAVAMVVNSSGDVSRGTIPWKSYPVSVAVDYPYVIAIFDNGEASIHSLHSQLEVQRIIFDSQTSAHAFGVKSVFRIFEIKDAELTKALTKRPIISQMTPEELEKIVLESDLAQTNLIKSSCLLYNADGSFVKIFQRYPQPLRWIDLYKGVNKQSFQNVFDELIDELEEETSGRDSTEGQIILSLLAFLSLKYYSFNQAFDILSSNMSHLDPRLVIYIVDGSKYKQIYGSVWEFDGLIGFIEQLKIQYAANENEAQVCDFMQLYLNVCIASPDTFPEGDKESIMKTIEIYLLNLSLDTEDPIDLHPLLMNLKYGSREAIEILLLRKRYYFLSNLYSSLNDHEQSLYYLKGLITGDFNDVYYHKHFPDLSKALQFLVNYLLAHCSAKENVVKSYLQWLLEGYPEYGFKVVTDKRVESIDFNDVGVLHSFEEHGRSDLKAKYLEYMLGVKKKKQFRGDVILAVLDELLNRLQNDEGLVKQIELCMDRYSKLKVPKMSFQNFWAMEKKLNTVDSSFSVLHNKLYSYLSKVTSGTVSVLSQCSVLERCEKEIVDTKYGQLLPLISMMIHYKKGDLKTVIIELCNLGDFKTAEQVATTLALPELGKVGTEDADTESERKESEDAQKVSEGLLLLIFDVYLNMGNTELIDSFLSHHNLLQDDTREVKSVLERMDKFAAILQRIPDNFPLLQLQNFLKRSLLEFHDYQEVLVLQKSLYRSRHLQMKGMKESLEDK</sequence>
<reference evidence="7" key="1">
    <citation type="submission" date="2020-10" db="EMBL/GenBank/DDBJ databases">
        <authorList>
            <person name="Roach M.J.R."/>
        </authorList>
    </citation>
    <scope>NUCLEOTIDE SEQUENCE</scope>
    <source>
        <strain evidence="7">CBS 1945</strain>
    </source>
</reference>
<keyword evidence="4" id="KW-0653">Protein transport</keyword>
<feature type="compositionally biased region" description="Basic and acidic residues" evidence="5">
    <location>
        <begin position="16"/>
        <end position="34"/>
    </location>
</feature>
<dbReference type="InterPro" id="IPR001180">
    <property type="entry name" value="CNH_dom"/>
</dbReference>
<evidence type="ECO:0000256" key="4">
    <source>
        <dbReference type="ARBA" id="ARBA00022927"/>
    </source>
</evidence>
<dbReference type="PANTHER" id="PTHR12894:SF27">
    <property type="entry name" value="TRANSFORMING GROWTH FACTOR-BETA RECEPTOR-ASSOCIATED PROTEIN 1"/>
    <property type="match status" value="1"/>
</dbReference>
<feature type="region of interest" description="Disordered" evidence="5">
    <location>
        <begin position="1"/>
        <end position="35"/>
    </location>
</feature>
<keyword evidence="2" id="KW-0813">Transport</keyword>
<dbReference type="GO" id="GO:0006914">
    <property type="term" value="P:autophagy"/>
    <property type="evidence" value="ECO:0007669"/>
    <property type="project" value="TreeGrafter"/>
</dbReference>
<dbReference type="InterPro" id="IPR032914">
    <property type="entry name" value="Vam6/VPS39/TRAP1"/>
</dbReference>
<dbReference type="OrthoDB" id="5325112at2759"/>
<keyword evidence="8" id="KW-1185">Reference proteome</keyword>
<evidence type="ECO:0000313" key="8">
    <source>
        <dbReference type="Proteomes" id="UP000662931"/>
    </source>
</evidence>
<evidence type="ECO:0000313" key="7">
    <source>
        <dbReference type="EMBL" id="QPG75794.1"/>
    </source>
</evidence>
<dbReference type="Pfam" id="PF00780">
    <property type="entry name" value="CNH"/>
    <property type="match status" value="1"/>
</dbReference>
<dbReference type="KEGG" id="bnn:FOA43_003155"/>
<accession>A0A875S9T3</accession>
<dbReference type="PANTHER" id="PTHR12894">
    <property type="entry name" value="CNH DOMAIN CONTAINING"/>
    <property type="match status" value="1"/>
</dbReference>
<proteinExistence type="predicted"/>
<dbReference type="GO" id="GO:0034058">
    <property type="term" value="P:endosomal vesicle fusion"/>
    <property type="evidence" value="ECO:0007669"/>
    <property type="project" value="TreeGrafter"/>
</dbReference>
<evidence type="ECO:0000256" key="5">
    <source>
        <dbReference type="SAM" id="MobiDB-lite"/>
    </source>
</evidence>
<dbReference type="GO" id="GO:0015031">
    <property type="term" value="P:protein transport"/>
    <property type="evidence" value="ECO:0007669"/>
    <property type="project" value="UniProtKB-KW"/>
</dbReference>
<dbReference type="RefSeq" id="XP_038779359.1">
    <property type="nucleotide sequence ID" value="XM_038923431.1"/>
</dbReference>
<dbReference type="GeneID" id="62196556"/>
<name>A0A875S9T3_EENNA</name>
<dbReference type="EMBL" id="CP064814">
    <property type="protein sequence ID" value="QPG75794.1"/>
    <property type="molecule type" value="Genomic_DNA"/>
</dbReference>
<dbReference type="PROSITE" id="PS50219">
    <property type="entry name" value="CNH"/>
    <property type="match status" value="1"/>
</dbReference>
<dbReference type="Proteomes" id="UP000662931">
    <property type="component" value="Chromosome 3"/>
</dbReference>
<evidence type="ECO:0000256" key="1">
    <source>
        <dbReference type="ARBA" id="ARBA00004496"/>
    </source>
</evidence>
<evidence type="ECO:0000256" key="2">
    <source>
        <dbReference type="ARBA" id="ARBA00022448"/>
    </source>
</evidence>
<dbReference type="GO" id="GO:0005737">
    <property type="term" value="C:cytoplasm"/>
    <property type="evidence" value="ECO:0007669"/>
    <property type="project" value="UniProtKB-SubCell"/>
</dbReference>